<proteinExistence type="predicted"/>
<feature type="signal peptide" evidence="1">
    <location>
        <begin position="1"/>
        <end position="25"/>
    </location>
</feature>
<evidence type="ECO:0000256" key="1">
    <source>
        <dbReference type="SAM" id="SignalP"/>
    </source>
</evidence>
<keyword evidence="1" id="KW-0732">Signal</keyword>
<dbReference type="EMBL" id="JBHTCH010000014">
    <property type="protein sequence ID" value="MFC7360812.1"/>
    <property type="molecule type" value="Genomic_DNA"/>
</dbReference>
<evidence type="ECO:0008006" key="4">
    <source>
        <dbReference type="Google" id="ProtNLM"/>
    </source>
</evidence>
<dbReference type="PROSITE" id="PS51257">
    <property type="entry name" value="PROKAR_LIPOPROTEIN"/>
    <property type="match status" value="1"/>
</dbReference>
<dbReference type="RefSeq" id="WP_255888663.1">
    <property type="nucleotide sequence ID" value="NZ_JAFMZM010000001.1"/>
</dbReference>
<reference evidence="3" key="1">
    <citation type="journal article" date="2019" name="Int. J. Syst. Evol. Microbiol.">
        <title>The Global Catalogue of Microorganisms (GCM) 10K type strain sequencing project: providing services to taxonomists for standard genome sequencing and annotation.</title>
        <authorList>
            <consortium name="The Broad Institute Genomics Platform"/>
            <consortium name="The Broad Institute Genome Sequencing Center for Infectious Disease"/>
            <person name="Wu L."/>
            <person name="Ma J."/>
        </authorList>
    </citation>
    <scope>NUCLEOTIDE SEQUENCE [LARGE SCALE GENOMIC DNA]</scope>
    <source>
        <strain evidence="3">FCH27</strain>
    </source>
</reference>
<dbReference type="Proteomes" id="UP001596524">
    <property type="component" value="Unassembled WGS sequence"/>
</dbReference>
<name>A0ABW2N4N1_9ACTN</name>
<evidence type="ECO:0000313" key="2">
    <source>
        <dbReference type="EMBL" id="MFC7360812.1"/>
    </source>
</evidence>
<feature type="chain" id="PRO_5046950967" description="Lipoprotein" evidence="1">
    <location>
        <begin position="26"/>
        <end position="229"/>
    </location>
</feature>
<organism evidence="2 3">
    <name type="scientific">Nocardioides astragali</name>
    <dbReference type="NCBI Taxonomy" id="1776736"/>
    <lineage>
        <taxon>Bacteria</taxon>
        <taxon>Bacillati</taxon>
        <taxon>Actinomycetota</taxon>
        <taxon>Actinomycetes</taxon>
        <taxon>Propionibacteriales</taxon>
        <taxon>Nocardioidaceae</taxon>
        <taxon>Nocardioides</taxon>
    </lineage>
</organism>
<accession>A0ABW2N4N1</accession>
<protein>
    <recommendedName>
        <fullName evidence="4">Lipoprotein</fullName>
    </recommendedName>
</protein>
<evidence type="ECO:0000313" key="3">
    <source>
        <dbReference type="Proteomes" id="UP001596524"/>
    </source>
</evidence>
<sequence>MSKTRLMTAATLGVAGLMLSGCGSATPGVAVKVGDDEFSTGRVDEAAAHLCTALRDDFDTGEVYSMSFVRQRVVGLLTMRSQSEQIAEEYDVEPGSVYGQAVAQAEQVATSKPEELRSDYVELSTAFALKQDVRDQVGRLELEENGVAEPTVEQVSQAGEDVFKVWLDANAFEIDPRFGLKNVDGVLTPVDTNVSVAVSDEAKAAVEAGLAIEPDPAFAETLPPTHRCG</sequence>
<keyword evidence="3" id="KW-1185">Reference proteome</keyword>
<comment type="caution">
    <text evidence="2">The sequence shown here is derived from an EMBL/GenBank/DDBJ whole genome shotgun (WGS) entry which is preliminary data.</text>
</comment>
<gene>
    <name evidence="2" type="ORF">ACFQO6_11070</name>
</gene>